<proteinExistence type="inferred from homology"/>
<dbReference type="GO" id="GO:0016811">
    <property type="term" value="F:hydrolase activity, acting on carbon-nitrogen (but not peptide) bonds, in linear amides"/>
    <property type="evidence" value="ECO:0007669"/>
    <property type="project" value="InterPro"/>
</dbReference>
<dbReference type="GO" id="GO:0019941">
    <property type="term" value="P:modification-dependent protein catabolic process"/>
    <property type="evidence" value="ECO:0007669"/>
    <property type="project" value="InterPro"/>
</dbReference>
<reference evidence="2 3" key="1">
    <citation type="submission" date="2020-12" db="EMBL/GenBank/DDBJ databases">
        <title>FDA dAtabase for Regulatory Grade micrObial Sequences (FDA-ARGOS): Supporting development and validation of Infectious Disease Dx tests.</title>
        <authorList>
            <person name="Sproer C."/>
            <person name="Gronow S."/>
            <person name="Severitt S."/>
            <person name="Schroder I."/>
            <person name="Tallon L."/>
            <person name="Sadzewicz L."/>
            <person name="Zhao X."/>
            <person name="Boylan J."/>
            <person name="Ott S."/>
            <person name="Bowen H."/>
            <person name="Vavikolanu K."/>
            <person name="Mehta A."/>
            <person name="Aluvathingal J."/>
            <person name="Nadendla S."/>
            <person name="Lowell S."/>
            <person name="Myers T."/>
            <person name="Yan Y."/>
            <person name="Sichtig H."/>
        </authorList>
    </citation>
    <scope>NUCLEOTIDE SEQUENCE [LARGE SCALE GENOMIC DNA]</scope>
    <source>
        <strain evidence="2 3">FDAARGOS_985</strain>
    </source>
</reference>
<comment type="similarity">
    <text evidence="1">Belongs to the Pup ligase/Pup deamidase family. Pup deamidase subfamily.</text>
</comment>
<organism evidence="2 3">
    <name type="scientific">Schaalia meyeri</name>
    <dbReference type="NCBI Taxonomy" id="52773"/>
    <lineage>
        <taxon>Bacteria</taxon>
        <taxon>Bacillati</taxon>
        <taxon>Actinomycetota</taxon>
        <taxon>Actinomycetes</taxon>
        <taxon>Actinomycetales</taxon>
        <taxon>Actinomycetaceae</taxon>
        <taxon>Schaalia</taxon>
    </lineage>
</organism>
<evidence type="ECO:0000313" key="3">
    <source>
        <dbReference type="Proteomes" id="UP000595220"/>
    </source>
</evidence>
<dbReference type="GO" id="GO:0000502">
    <property type="term" value="C:proteasome complex"/>
    <property type="evidence" value="ECO:0007669"/>
    <property type="project" value="UniProtKB-KW"/>
</dbReference>
<name>A0AAQ0BWG5_9ACTO</name>
<dbReference type="GO" id="GO:0070490">
    <property type="term" value="P:protein pupylation"/>
    <property type="evidence" value="ECO:0007669"/>
    <property type="project" value="TreeGrafter"/>
</dbReference>
<dbReference type="GO" id="GO:0008233">
    <property type="term" value="F:peptidase activity"/>
    <property type="evidence" value="ECO:0007669"/>
    <property type="project" value="InterPro"/>
</dbReference>
<sequence length="506" mass="55813">MSSERIIGTETEYGVYRPGDAWANPIALSTRVVSAYGEISRVGTVSEARGVVRWDYAGEDPLNDLRGMRMSRATVDPSLLTDDPYHLAPSGGSERVPRPTAEEMALPAATAAVLTNGARLYVDHAHPEYSAPETLGARDALLWDRAGEVVARRVMERLEQQGEAPIVLVKNNTDGKGAAYGTHENYQMPRATDLDAIVRGLTPFMVTRPVICGAGRVGRGQKSEVPGFQMSQRADFVENEVGLETTFNRPIINTRDEPHADPAQFRRLHVIGGDGNMFDVSAFLRFGTTSLVLWAIEQGMDMRWDSVAMDDPVQETWNVSHHPDLDYTVSTAGGSYTAAEIQQIYLDLVLDTFAGTGAQPTDADREILTLWQSVLDRMRADLFSVASDVEWVAKYQLVKRQKERAGLNWKDPRLAAIDLQWADLRPSRGLAYRLAKAGMVTRLVTDEEVEHAADCAPTNTRARVRGWAVANRPDLVKASWTSLVFDPGSGDLVRFPIANARDTSTR</sequence>
<accession>A0AAQ0BWG5</accession>
<dbReference type="GO" id="GO:0005524">
    <property type="term" value="F:ATP binding"/>
    <property type="evidence" value="ECO:0007669"/>
    <property type="project" value="TreeGrafter"/>
</dbReference>
<dbReference type="AlphaFoldDB" id="A0AAQ0BWG5"/>
<dbReference type="NCBIfam" id="TIGR03688">
    <property type="entry name" value="depupylase_Dop"/>
    <property type="match status" value="1"/>
</dbReference>
<gene>
    <name evidence="2" type="ORF">I6H42_03170</name>
</gene>
<evidence type="ECO:0000256" key="1">
    <source>
        <dbReference type="ARBA" id="ARBA00009114"/>
    </source>
</evidence>
<dbReference type="GO" id="GO:0010498">
    <property type="term" value="P:proteasomal protein catabolic process"/>
    <property type="evidence" value="ECO:0007669"/>
    <property type="project" value="InterPro"/>
</dbReference>
<dbReference type="Pfam" id="PF03136">
    <property type="entry name" value="Pup_ligase"/>
    <property type="match status" value="1"/>
</dbReference>
<evidence type="ECO:0000313" key="2">
    <source>
        <dbReference type="EMBL" id="QQC44409.1"/>
    </source>
</evidence>
<dbReference type="Proteomes" id="UP000595220">
    <property type="component" value="Chromosome"/>
</dbReference>
<keyword evidence="2" id="KW-0647">Proteasome</keyword>
<keyword evidence="3" id="KW-1185">Reference proteome</keyword>
<dbReference type="InterPro" id="IPR022366">
    <property type="entry name" value="Pup_deamidase"/>
</dbReference>
<dbReference type="RefSeq" id="WP_070779041.1">
    <property type="nucleotide sequence ID" value="NZ_CP066065.1"/>
</dbReference>
<dbReference type="PANTHER" id="PTHR42307:SF2">
    <property type="entry name" value="PUP DEAMIDASE_DEPUPYLASE"/>
    <property type="match status" value="1"/>
</dbReference>
<dbReference type="InterPro" id="IPR004347">
    <property type="entry name" value="Pup_ligase/deamidase"/>
</dbReference>
<dbReference type="PANTHER" id="PTHR42307">
    <property type="entry name" value="PUP DEAMIDASE/DEPUPYLASE"/>
    <property type="match status" value="1"/>
</dbReference>
<dbReference type="EMBL" id="CP066065">
    <property type="protein sequence ID" value="QQC44409.1"/>
    <property type="molecule type" value="Genomic_DNA"/>
</dbReference>
<protein>
    <submittedName>
        <fullName evidence="2">Proteasome accessory factor PafA2</fullName>
    </submittedName>
</protein>